<dbReference type="GO" id="GO:0046654">
    <property type="term" value="P:tetrahydrofolate biosynthetic process"/>
    <property type="evidence" value="ECO:0007669"/>
    <property type="project" value="UniProtKB-UniRule"/>
</dbReference>
<dbReference type="CDD" id="cd00483">
    <property type="entry name" value="HPPK"/>
    <property type="match status" value="1"/>
</dbReference>
<dbReference type="SUPFAM" id="SSF55083">
    <property type="entry name" value="6-hydroxymethyl-7,8-dihydropterin pyrophosphokinase, HPPK"/>
    <property type="match status" value="1"/>
</dbReference>
<comment type="pathway">
    <text evidence="4">Cofactor biosynthesis; tetrahydrofolate biosynthesis; 2-amino-4-hydroxy-6-hydroxymethyl-7,8-dihydropteridine diphosphate from 7,8-dihydroneopterin triphosphate: step 4/4.</text>
</comment>
<protein>
    <recommendedName>
        <fullName evidence="13">Bifunctional folate synthesis protein</fullName>
    </recommendedName>
    <domain>
        <recommendedName>
            <fullName evidence="13">Dihydroneopterin aldolase</fullName>
            <shortName evidence="13">DHNA</shortName>
            <ecNumber evidence="13">4.1.2.25</ecNumber>
        </recommendedName>
        <alternativeName>
            <fullName evidence="13">7,8-dihydroneopterin aldolase</fullName>
        </alternativeName>
    </domain>
    <domain>
        <recommendedName>
            <fullName evidence="13">2-amino-4-hydroxy-6-hydroxymethyldihydropteridine pyrophosphokinase</fullName>
            <ecNumber evidence="13">2.7.6.3</ecNumber>
        </recommendedName>
        <alternativeName>
            <fullName evidence="13">6-hydroxymethyl-7,8-dihydropterin pyrophosphokinase</fullName>
            <shortName evidence="13">PPPK</shortName>
        </alternativeName>
        <alternativeName>
            <fullName evidence="13">7,8-dihydro-6-hydroxymethylpterin pyrophosphokinase</fullName>
            <shortName evidence="13">HPPK</shortName>
        </alternativeName>
    </domain>
</protein>
<evidence type="ECO:0000256" key="5">
    <source>
        <dbReference type="ARBA" id="ARBA00005708"/>
    </source>
</evidence>
<evidence type="ECO:0000256" key="8">
    <source>
        <dbReference type="ARBA" id="ARBA00022741"/>
    </source>
</evidence>
<evidence type="ECO:0000256" key="3">
    <source>
        <dbReference type="ARBA" id="ARBA00005013"/>
    </source>
</evidence>
<dbReference type="InterPro" id="IPR006156">
    <property type="entry name" value="Dihydroneopterin_aldolase"/>
</dbReference>
<evidence type="ECO:0000256" key="11">
    <source>
        <dbReference type="ARBA" id="ARBA00022909"/>
    </source>
</evidence>
<comment type="similarity">
    <text evidence="6">In the N-terminal section; belongs to the DHNA family.</text>
</comment>
<comment type="catalytic activity">
    <reaction evidence="1">
        <text>6-hydroxymethyl-7,8-dihydropterin + ATP = (7,8-dihydropterin-6-yl)methyl diphosphate + AMP + H(+)</text>
        <dbReference type="Rhea" id="RHEA:11412"/>
        <dbReference type="ChEBI" id="CHEBI:15378"/>
        <dbReference type="ChEBI" id="CHEBI:30616"/>
        <dbReference type="ChEBI" id="CHEBI:44841"/>
        <dbReference type="ChEBI" id="CHEBI:72950"/>
        <dbReference type="ChEBI" id="CHEBI:456215"/>
        <dbReference type="EC" id="2.7.6.3"/>
    </reaction>
</comment>
<dbReference type="CDD" id="cd00534">
    <property type="entry name" value="DHNA_DHNTPE"/>
    <property type="match status" value="1"/>
</dbReference>
<evidence type="ECO:0000259" key="14">
    <source>
        <dbReference type="PROSITE" id="PS00794"/>
    </source>
</evidence>
<dbReference type="GO" id="GO:0005524">
    <property type="term" value="F:ATP binding"/>
    <property type="evidence" value="ECO:0007669"/>
    <property type="project" value="UniProtKB-KW"/>
</dbReference>
<evidence type="ECO:0000313" key="16">
    <source>
        <dbReference type="Proteomes" id="UP000233781"/>
    </source>
</evidence>
<proteinExistence type="inferred from homology"/>
<evidence type="ECO:0000256" key="4">
    <source>
        <dbReference type="ARBA" id="ARBA00005051"/>
    </source>
</evidence>
<dbReference type="EMBL" id="PJNE01000001">
    <property type="protein sequence ID" value="PKW26478.1"/>
    <property type="molecule type" value="Genomic_DNA"/>
</dbReference>
<dbReference type="NCBIfam" id="TIGR00526">
    <property type="entry name" value="folB_dom"/>
    <property type="match status" value="1"/>
</dbReference>
<comment type="similarity">
    <text evidence="5 13">Belongs to the DHNA family.</text>
</comment>
<dbReference type="GO" id="GO:0003848">
    <property type="term" value="F:2-amino-4-hydroxy-6-hydroxymethyldihydropteridine diphosphokinase activity"/>
    <property type="evidence" value="ECO:0007669"/>
    <property type="project" value="UniProtKB-EC"/>
</dbReference>
<sequence>MSAAGTARDRIVLRGVRGRGFHGVFEHEKRDGQDFVVDVELAVDLTAPGRSDDLADTVNYGEIGAAALARIEGPPFDLIEALAEAVAHDALAHAAVDEVTVTVHKPQAPVGVPFDDVEVRVTRRREPVPVVVAVGANLPWAGSSPAETAASAVEALAHHPAVQVVARSAFVESDPVGGPEQPVYVNGVVLARTALSPASLLRALHGVEAAFDRTREVRWGARTLDLDLVQYGDPAAGADVVSDRPWLTLPHPRAAERAFVLVPWLDVDPAAVLRVGTDVVAVADLVAALDTSGVRPAPSAAAPDPEDLA</sequence>
<keyword evidence="9 15" id="KW-0418">Kinase</keyword>
<evidence type="ECO:0000256" key="10">
    <source>
        <dbReference type="ARBA" id="ARBA00022840"/>
    </source>
</evidence>
<dbReference type="PANTHER" id="PTHR43071">
    <property type="entry name" value="2-AMINO-4-HYDROXY-6-HYDROXYMETHYLDIHYDROPTERIDINE PYROPHOSPHOKINASE"/>
    <property type="match status" value="1"/>
</dbReference>
<accession>A0A2N3YI28</accession>
<evidence type="ECO:0000256" key="2">
    <source>
        <dbReference type="ARBA" id="ARBA00001353"/>
    </source>
</evidence>
<evidence type="ECO:0000313" key="15">
    <source>
        <dbReference type="EMBL" id="PKW26478.1"/>
    </source>
</evidence>
<feature type="domain" description="7,8-dihydro-6-hydroxymethylpterin-pyrophosphokinase" evidence="14">
    <location>
        <begin position="218"/>
        <end position="229"/>
    </location>
</feature>
<keyword evidence="12 13" id="KW-0456">Lyase</keyword>
<dbReference type="RefSeq" id="WP_101395039.1">
    <property type="nucleotide sequence ID" value="NZ_PJNE01000001.1"/>
</dbReference>
<comment type="caution">
    <text evidence="15">The sequence shown here is derived from an EMBL/GenBank/DDBJ whole genome shotgun (WGS) entry which is preliminary data.</text>
</comment>
<comment type="catalytic activity">
    <reaction evidence="2 13">
        <text>7,8-dihydroneopterin = 6-hydroxymethyl-7,8-dihydropterin + glycolaldehyde</text>
        <dbReference type="Rhea" id="RHEA:10540"/>
        <dbReference type="ChEBI" id="CHEBI:17001"/>
        <dbReference type="ChEBI" id="CHEBI:17071"/>
        <dbReference type="ChEBI" id="CHEBI:44841"/>
        <dbReference type="EC" id="4.1.2.25"/>
    </reaction>
</comment>
<evidence type="ECO:0000256" key="13">
    <source>
        <dbReference type="RuleBase" id="RU362079"/>
    </source>
</evidence>
<dbReference type="SUPFAM" id="SSF55620">
    <property type="entry name" value="Tetrahydrobiopterin biosynthesis enzymes-like"/>
    <property type="match status" value="1"/>
</dbReference>
<gene>
    <name evidence="15" type="ORF">ATL31_1289</name>
</gene>
<keyword evidence="8" id="KW-0547">Nucleotide-binding</keyword>
<dbReference type="Pfam" id="PF02152">
    <property type="entry name" value="FolB"/>
    <property type="match status" value="1"/>
</dbReference>
<organism evidence="15 16">
    <name type="scientific">Phycicoccus duodecadis</name>
    <dbReference type="NCBI Taxonomy" id="173053"/>
    <lineage>
        <taxon>Bacteria</taxon>
        <taxon>Bacillati</taxon>
        <taxon>Actinomycetota</taxon>
        <taxon>Actinomycetes</taxon>
        <taxon>Micrococcales</taxon>
        <taxon>Intrasporangiaceae</taxon>
        <taxon>Phycicoccus</taxon>
    </lineage>
</organism>
<keyword evidence="10" id="KW-0067">ATP-binding</keyword>
<reference evidence="15 16" key="1">
    <citation type="submission" date="2017-12" db="EMBL/GenBank/DDBJ databases">
        <title>Sequencing the genomes of 1000 Actinobacteria strains.</title>
        <authorList>
            <person name="Klenk H.-P."/>
        </authorList>
    </citation>
    <scope>NUCLEOTIDE SEQUENCE [LARGE SCALE GENOMIC DNA]</scope>
    <source>
        <strain evidence="15 16">DSM 12806</strain>
    </source>
</reference>
<comment type="function">
    <text evidence="13">Catalyzes the conversion of 7,8-dihydroneopterin to 6-hydroxymethyl-7,8-dihydropterin.</text>
</comment>
<keyword evidence="11 13" id="KW-0289">Folate biosynthesis</keyword>
<dbReference type="Gene3D" id="3.30.70.560">
    <property type="entry name" value="7,8-Dihydro-6-hydroxymethylpterin-pyrophosphokinase HPPK"/>
    <property type="match status" value="1"/>
</dbReference>
<dbReference type="InterPro" id="IPR043133">
    <property type="entry name" value="GTP-CH-I_C/QueF"/>
</dbReference>
<dbReference type="NCBIfam" id="TIGR01498">
    <property type="entry name" value="folK"/>
    <property type="match status" value="1"/>
</dbReference>
<dbReference type="AlphaFoldDB" id="A0A2N3YI28"/>
<dbReference type="PROSITE" id="PS00794">
    <property type="entry name" value="HPPK"/>
    <property type="match status" value="1"/>
</dbReference>
<dbReference type="UniPathway" id="UPA00077">
    <property type="reaction ID" value="UER00154"/>
</dbReference>
<keyword evidence="16" id="KW-1185">Reference proteome</keyword>
<dbReference type="Proteomes" id="UP000233781">
    <property type="component" value="Unassembled WGS sequence"/>
</dbReference>
<dbReference type="GO" id="GO:0016301">
    <property type="term" value="F:kinase activity"/>
    <property type="evidence" value="ECO:0007669"/>
    <property type="project" value="UniProtKB-KW"/>
</dbReference>
<evidence type="ECO:0000256" key="6">
    <source>
        <dbReference type="ARBA" id="ARBA00009640"/>
    </source>
</evidence>
<evidence type="ECO:0000256" key="12">
    <source>
        <dbReference type="ARBA" id="ARBA00023239"/>
    </source>
</evidence>
<dbReference type="SMART" id="SM00905">
    <property type="entry name" value="FolB"/>
    <property type="match status" value="1"/>
</dbReference>
<comment type="pathway">
    <text evidence="3 13">Cofactor biosynthesis; tetrahydrofolate biosynthesis; 2-amino-4-hydroxy-6-hydroxymethyl-7,8-dihydropteridine diphosphate from 7,8-dihydroneopterin triphosphate: step 3/4.</text>
</comment>
<evidence type="ECO:0000256" key="9">
    <source>
        <dbReference type="ARBA" id="ARBA00022777"/>
    </source>
</evidence>
<dbReference type="OrthoDB" id="9808041at2"/>
<dbReference type="Gene3D" id="3.30.1130.10">
    <property type="match status" value="1"/>
</dbReference>
<dbReference type="FunFam" id="3.30.1130.10:FF:000003">
    <property type="entry name" value="7,8-dihydroneopterin aldolase"/>
    <property type="match status" value="1"/>
</dbReference>
<keyword evidence="7" id="KW-0808">Transferase</keyword>
<evidence type="ECO:0000256" key="7">
    <source>
        <dbReference type="ARBA" id="ARBA00022679"/>
    </source>
</evidence>
<dbReference type="EC" id="2.7.6.3" evidence="13"/>
<dbReference type="InterPro" id="IPR000550">
    <property type="entry name" value="Hppk"/>
</dbReference>
<name>A0A2N3YI28_9MICO</name>
<dbReference type="InterPro" id="IPR035907">
    <property type="entry name" value="Hppk_sf"/>
</dbReference>
<dbReference type="GO" id="GO:0046656">
    <property type="term" value="P:folic acid biosynthetic process"/>
    <property type="evidence" value="ECO:0007669"/>
    <property type="project" value="UniProtKB-UniRule"/>
</dbReference>
<dbReference type="EC" id="4.1.2.25" evidence="13"/>
<dbReference type="InterPro" id="IPR006157">
    <property type="entry name" value="FolB_dom"/>
</dbReference>
<dbReference type="PANTHER" id="PTHR43071:SF1">
    <property type="entry name" value="2-AMINO-4-HYDROXY-6-HYDROXYMETHYLDIHYDROPTERIDINE PYROPHOSPHOKINASE"/>
    <property type="match status" value="1"/>
</dbReference>
<dbReference type="Pfam" id="PF01288">
    <property type="entry name" value="HPPK"/>
    <property type="match status" value="1"/>
</dbReference>
<evidence type="ECO:0000256" key="1">
    <source>
        <dbReference type="ARBA" id="ARBA00000198"/>
    </source>
</evidence>
<dbReference type="NCBIfam" id="TIGR00525">
    <property type="entry name" value="folB"/>
    <property type="match status" value="1"/>
</dbReference>
<dbReference type="GO" id="GO:0004150">
    <property type="term" value="F:dihydroneopterin aldolase activity"/>
    <property type="evidence" value="ECO:0007669"/>
    <property type="project" value="UniProtKB-UniRule"/>
</dbReference>